<organism evidence="1 2">
    <name type="scientific">Halarchaeum salinum</name>
    <dbReference type="NCBI Taxonomy" id="489912"/>
    <lineage>
        <taxon>Archaea</taxon>
        <taxon>Methanobacteriati</taxon>
        <taxon>Methanobacteriota</taxon>
        <taxon>Stenosarchaea group</taxon>
        <taxon>Halobacteria</taxon>
        <taxon>Halobacteriales</taxon>
        <taxon>Halobacteriaceae</taxon>
    </lineage>
</organism>
<keyword evidence="2" id="KW-1185">Reference proteome</keyword>
<dbReference type="Proteomes" id="UP001500837">
    <property type="component" value="Unassembled WGS sequence"/>
</dbReference>
<protein>
    <submittedName>
        <fullName evidence="1">Uncharacterized protein</fullName>
    </submittedName>
</protein>
<comment type="caution">
    <text evidence="1">The sequence shown here is derived from an EMBL/GenBank/DDBJ whole genome shotgun (WGS) entry which is preliminary data.</text>
</comment>
<dbReference type="EMBL" id="BAAABL010000078">
    <property type="protein sequence ID" value="GAA0310141.1"/>
    <property type="molecule type" value="Genomic_DNA"/>
</dbReference>
<evidence type="ECO:0000313" key="2">
    <source>
        <dbReference type="Proteomes" id="UP001500837"/>
    </source>
</evidence>
<sequence>MASVNQSSVWEVTSQTDDTPCDDTVMEWLHTLQRHQLEMAANLLFRHLALTILDPVVVHRSFGYSTCQR</sequence>
<accession>A0AAV3SB63</accession>
<gene>
    <name evidence="1" type="ORF">GCM10009066_24390</name>
</gene>
<dbReference type="AlphaFoldDB" id="A0AAV3SB63"/>
<name>A0AAV3SB63_9EURY</name>
<reference evidence="1 2" key="1">
    <citation type="journal article" date="2019" name="Int. J. Syst. Evol. Microbiol.">
        <title>The Global Catalogue of Microorganisms (GCM) 10K type strain sequencing project: providing services to taxonomists for standard genome sequencing and annotation.</title>
        <authorList>
            <consortium name="The Broad Institute Genomics Platform"/>
            <consortium name="The Broad Institute Genome Sequencing Center for Infectious Disease"/>
            <person name="Wu L."/>
            <person name="Ma J."/>
        </authorList>
    </citation>
    <scope>NUCLEOTIDE SEQUENCE [LARGE SCALE GENOMIC DNA]</scope>
    <source>
        <strain evidence="1 2">JCM 16330</strain>
    </source>
</reference>
<evidence type="ECO:0000313" key="1">
    <source>
        <dbReference type="EMBL" id="GAA0310141.1"/>
    </source>
</evidence>
<proteinExistence type="predicted"/>